<proteinExistence type="predicted"/>
<reference evidence="1" key="1">
    <citation type="journal article" date="2020" name="Microb. Genom.">
        <title>Genetic diversity of clinical and environmental Mucorales isolates obtained from an investigation of mucormycosis cases among solid organ transplant recipients.</title>
        <authorList>
            <person name="Nguyen M.H."/>
            <person name="Kaul D."/>
            <person name="Muto C."/>
            <person name="Cheng S.J."/>
            <person name="Richter R.A."/>
            <person name="Bruno V.M."/>
            <person name="Liu G."/>
            <person name="Beyhan S."/>
            <person name="Sundermann A.J."/>
            <person name="Mounaud S."/>
            <person name="Pasculle A.W."/>
            <person name="Nierman W.C."/>
            <person name="Driscoll E."/>
            <person name="Cumbie R."/>
            <person name="Clancy C.J."/>
            <person name="Dupont C.L."/>
        </authorList>
    </citation>
    <scope>NUCLEOTIDE SEQUENCE</scope>
    <source>
        <strain evidence="1">GL16</strain>
    </source>
</reference>
<gene>
    <name evidence="1" type="ORF">G6F51_012808</name>
</gene>
<evidence type="ECO:0000313" key="2">
    <source>
        <dbReference type="Proteomes" id="UP000717996"/>
    </source>
</evidence>
<protein>
    <submittedName>
        <fullName evidence="1">Uncharacterized protein</fullName>
    </submittedName>
</protein>
<dbReference type="OrthoDB" id="419711at2759"/>
<organism evidence="1 2">
    <name type="scientific">Rhizopus oryzae</name>
    <name type="common">Mucormycosis agent</name>
    <name type="synonym">Rhizopus arrhizus var. delemar</name>
    <dbReference type="NCBI Taxonomy" id="64495"/>
    <lineage>
        <taxon>Eukaryota</taxon>
        <taxon>Fungi</taxon>
        <taxon>Fungi incertae sedis</taxon>
        <taxon>Mucoromycota</taxon>
        <taxon>Mucoromycotina</taxon>
        <taxon>Mucoromycetes</taxon>
        <taxon>Mucorales</taxon>
        <taxon>Mucorineae</taxon>
        <taxon>Rhizopodaceae</taxon>
        <taxon>Rhizopus</taxon>
    </lineage>
</organism>
<dbReference type="EMBL" id="JAANIT010004121">
    <property type="protein sequence ID" value="KAG1533052.1"/>
    <property type="molecule type" value="Genomic_DNA"/>
</dbReference>
<evidence type="ECO:0000313" key="1">
    <source>
        <dbReference type="EMBL" id="KAG1533052.1"/>
    </source>
</evidence>
<dbReference type="Proteomes" id="UP000717996">
    <property type="component" value="Unassembled WGS sequence"/>
</dbReference>
<accession>A0A9P6XVX5</accession>
<dbReference type="AlphaFoldDB" id="A0A9P6XVX5"/>
<sequence>MGLHKLRDLIAGLIHGDLRVIAEKGEGESTMVLQQTHFEPLASTIGGGSRITFGDGHIEPSKASSIYY</sequence>
<name>A0A9P6XVX5_RHIOR</name>
<comment type="caution">
    <text evidence="1">The sequence shown here is derived from an EMBL/GenBank/DDBJ whole genome shotgun (WGS) entry which is preliminary data.</text>
</comment>